<sequence length="261" mass="28545">MAPTTKNSKPIFKTSSPFTETTWPQISHDNQEIIIDLVANLISPLGEYRKTHIQPSKGKKRKRRTKEDQDDSAIKDDPPPPPEIGKHILVGINSVTRHLEMLAAQNAASTMPIAELKKDEPDGAANKEEKHKYRPLSMVILTHPKPSLSTAHAHLPTLVHLSAVKPPTSTIPSEPARLIPLATSTDARLASTLHIPRVGALAIFADAPGAKALEDYVRSRIDITTCPWIDEAMAAQWKGINVKTETSIGKSKVPAEKKVKS</sequence>
<gene>
    <name evidence="2" type="ORF">JI435_128740</name>
</gene>
<feature type="region of interest" description="Disordered" evidence="1">
    <location>
        <begin position="1"/>
        <end position="22"/>
    </location>
</feature>
<keyword evidence="3" id="KW-1185">Reference proteome</keyword>
<dbReference type="PANTHER" id="PTHR28272:SF1">
    <property type="entry name" value="RIBONUCLEASES P_MRP PROTEIN SUBUNIT POP3"/>
    <property type="match status" value="1"/>
</dbReference>
<dbReference type="PANTHER" id="PTHR28272">
    <property type="entry name" value="RIBONUCLEASES P/MRP PROTEIN SUBUNIT POP3"/>
    <property type="match status" value="1"/>
</dbReference>
<dbReference type="OrthoDB" id="20109at2759"/>
<dbReference type="GO" id="GO:0008033">
    <property type="term" value="P:tRNA processing"/>
    <property type="evidence" value="ECO:0007669"/>
    <property type="project" value="InterPro"/>
</dbReference>
<proteinExistence type="predicted"/>
<dbReference type="InterPro" id="IPR013241">
    <property type="entry name" value="RNase_P_Pop3"/>
</dbReference>
<protein>
    <submittedName>
        <fullName evidence="2">Uncharacterized protein</fullName>
    </submittedName>
</protein>
<evidence type="ECO:0000313" key="2">
    <source>
        <dbReference type="EMBL" id="QRD04138.1"/>
    </source>
</evidence>
<feature type="region of interest" description="Disordered" evidence="1">
    <location>
        <begin position="49"/>
        <end position="85"/>
    </location>
</feature>
<dbReference type="AlphaFoldDB" id="A0A7U2FFE1"/>
<evidence type="ECO:0000256" key="1">
    <source>
        <dbReference type="SAM" id="MobiDB-lite"/>
    </source>
</evidence>
<dbReference type="EMBL" id="CP069038">
    <property type="protein sequence ID" value="QRD04138.1"/>
    <property type="molecule type" value="Genomic_DNA"/>
</dbReference>
<dbReference type="Pfam" id="PF08228">
    <property type="entry name" value="RNase_P_pop3"/>
    <property type="match status" value="1"/>
</dbReference>
<evidence type="ECO:0000313" key="3">
    <source>
        <dbReference type="Proteomes" id="UP000663193"/>
    </source>
</evidence>
<name>A0A7U2FFE1_PHANO</name>
<dbReference type="GO" id="GO:0006364">
    <property type="term" value="P:rRNA processing"/>
    <property type="evidence" value="ECO:0007669"/>
    <property type="project" value="InterPro"/>
</dbReference>
<organism evidence="2 3">
    <name type="scientific">Phaeosphaeria nodorum (strain SN15 / ATCC MYA-4574 / FGSC 10173)</name>
    <name type="common">Glume blotch fungus</name>
    <name type="synonym">Parastagonospora nodorum</name>
    <dbReference type="NCBI Taxonomy" id="321614"/>
    <lineage>
        <taxon>Eukaryota</taxon>
        <taxon>Fungi</taxon>
        <taxon>Dikarya</taxon>
        <taxon>Ascomycota</taxon>
        <taxon>Pezizomycotina</taxon>
        <taxon>Dothideomycetes</taxon>
        <taxon>Pleosporomycetidae</taxon>
        <taxon>Pleosporales</taxon>
        <taxon>Pleosporineae</taxon>
        <taxon>Phaeosphaeriaceae</taxon>
        <taxon>Parastagonospora</taxon>
    </lineage>
</organism>
<accession>A0A7U2FFE1</accession>
<dbReference type="VEuPathDB" id="FungiDB:JI435_128740"/>
<reference evidence="3" key="1">
    <citation type="journal article" date="2021" name="BMC Genomics">
        <title>Chromosome-level genome assembly and manually-curated proteome of model necrotroph Parastagonospora nodorum Sn15 reveals a genome-wide trove of candidate effector homologs, and redundancy of virulence-related functions within an accessory chromosome.</title>
        <authorList>
            <person name="Bertazzoni S."/>
            <person name="Jones D.A.B."/>
            <person name="Phan H.T."/>
            <person name="Tan K.-C."/>
            <person name="Hane J.K."/>
        </authorList>
    </citation>
    <scope>NUCLEOTIDE SEQUENCE [LARGE SCALE GENOMIC DNA]</scope>
    <source>
        <strain evidence="3">SN15 / ATCC MYA-4574 / FGSC 10173)</strain>
    </source>
</reference>
<dbReference type="Proteomes" id="UP000663193">
    <property type="component" value="Chromosome 16"/>
</dbReference>